<dbReference type="Proteomes" id="UP000321947">
    <property type="component" value="Unassembled WGS sequence"/>
</dbReference>
<dbReference type="Pfam" id="PF00078">
    <property type="entry name" value="RVT_1"/>
    <property type="match status" value="1"/>
</dbReference>
<dbReference type="EMBL" id="SSTE01022979">
    <property type="protein sequence ID" value="KAA0026190.1"/>
    <property type="molecule type" value="Genomic_DNA"/>
</dbReference>
<evidence type="ECO:0000259" key="1">
    <source>
        <dbReference type="Pfam" id="PF00078"/>
    </source>
</evidence>
<reference evidence="4 5" key="1">
    <citation type="submission" date="2019-08" db="EMBL/GenBank/DDBJ databases">
        <title>Draft genome sequences of two oriental melons (Cucumis melo L. var makuwa).</title>
        <authorList>
            <person name="Kwon S.-Y."/>
        </authorList>
    </citation>
    <scope>NUCLEOTIDE SEQUENCE [LARGE SCALE GENOMIC DNA]</scope>
    <source>
        <strain evidence="5">cv. Chang Bougi</strain>
        <strain evidence="4">cv. SW 3</strain>
        <tissue evidence="3">Leaf</tissue>
    </source>
</reference>
<proteinExistence type="predicted"/>
<dbReference type="Proteomes" id="UP000321393">
    <property type="component" value="Unassembled WGS sequence"/>
</dbReference>
<dbReference type="InterPro" id="IPR052343">
    <property type="entry name" value="Retrotransposon-Effector_Assoc"/>
</dbReference>
<dbReference type="OrthoDB" id="1936608at2759"/>
<dbReference type="STRING" id="1194695.A0A5D3E4S1"/>
<organism evidence="3 5">
    <name type="scientific">Cucumis melo var. makuwa</name>
    <name type="common">Oriental melon</name>
    <dbReference type="NCBI Taxonomy" id="1194695"/>
    <lineage>
        <taxon>Eukaryota</taxon>
        <taxon>Viridiplantae</taxon>
        <taxon>Streptophyta</taxon>
        <taxon>Embryophyta</taxon>
        <taxon>Tracheophyta</taxon>
        <taxon>Spermatophyta</taxon>
        <taxon>Magnoliopsida</taxon>
        <taxon>eudicotyledons</taxon>
        <taxon>Gunneridae</taxon>
        <taxon>Pentapetalae</taxon>
        <taxon>rosids</taxon>
        <taxon>fabids</taxon>
        <taxon>Cucurbitales</taxon>
        <taxon>Cucurbitaceae</taxon>
        <taxon>Benincaseae</taxon>
        <taxon>Cucumis</taxon>
    </lineage>
</organism>
<gene>
    <name evidence="3" type="ORF">E5676_scaffold343G001130</name>
    <name evidence="2" type="ORF">E6C27_scaffold19G001550</name>
</gene>
<dbReference type="EMBL" id="SSTD01000240">
    <property type="protein sequence ID" value="TYK30768.1"/>
    <property type="molecule type" value="Genomic_DNA"/>
</dbReference>
<dbReference type="PANTHER" id="PTHR46890">
    <property type="entry name" value="NON-LTR RETROLELEMENT REVERSE TRANSCRIPTASE-LIKE PROTEIN-RELATED"/>
    <property type="match status" value="1"/>
</dbReference>
<name>A0A5D3E4S1_CUCMM</name>
<feature type="domain" description="Reverse transcriptase" evidence="1">
    <location>
        <begin position="12"/>
        <end position="160"/>
    </location>
</feature>
<evidence type="ECO:0000313" key="2">
    <source>
        <dbReference type="EMBL" id="KAA0026190.1"/>
    </source>
</evidence>
<accession>A0A5D3E4S1</accession>
<evidence type="ECO:0000313" key="4">
    <source>
        <dbReference type="Proteomes" id="UP000321393"/>
    </source>
</evidence>
<evidence type="ECO:0000313" key="3">
    <source>
        <dbReference type="EMBL" id="TYK30768.1"/>
    </source>
</evidence>
<dbReference type="InterPro" id="IPR000477">
    <property type="entry name" value="RT_dom"/>
</dbReference>
<dbReference type="AlphaFoldDB" id="A0A5D3E4S1"/>
<comment type="caution">
    <text evidence="3">The sequence shown here is derived from an EMBL/GenBank/DDBJ whole genome shotgun (WGS) entry which is preliminary data.</text>
</comment>
<evidence type="ECO:0000313" key="5">
    <source>
        <dbReference type="Proteomes" id="UP000321947"/>
    </source>
</evidence>
<dbReference type="PANTHER" id="PTHR46890:SF48">
    <property type="entry name" value="RNA-DIRECTED DNA POLYMERASE"/>
    <property type="match status" value="1"/>
</dbReference>
<protein>
    <submittedName>
        <fullName evidence="3">LINE-1 retrotransposable element ORF2 protein</fullName>
    </submittedName>
</protein>
<sequence>MLKVKGYSMRWRKWIKACISNILYSIIINGKPHGRLNSTRGIRQGDPISPFLFVISIDYLSRLLNHLKDRRAIKGVVLNDSYSFNHLLFANGILIFVEDNDKYLSKLHFAIKLFEMASRLKINTTKSTISPINVNSERTKVIANVCGLVHQNLLVKYLGTPLRGKPQSKAFWENSIEKVHKNFFTGNTIRFPKGVGLH</sequence>